<keyword evidence="11" id="KW-1185">Reference proteome</keyword>
<sequence length="760" mass="84980">MKKLGFLAGIISFLMLSFLQAVTINSVTYKGMVHLSELSASEISGLKKGAVLTDESSNKAIKALFAQGYFKDIFIEENNGDVIVHLKEKPVIARIDIKGVVTNDEKAIINIIGIKKGQMYDERAINLAKMRVRQFYEAKGFFDTIVGDDVISLNDENSVQVSFKVNRGENITIKKVNLIGANVLDYSDIEPFVDNKQKELLGWMWGFNDGAVKIFSLPQDSDKIREQYLKRGFLDANVSRAYLNTYFDSYTADLSYYIQEGERYKVGEISLDLPSELDINAQKILKTLKLQTGDTFNTLWLRRDQEKISDLIADKGYAYVRVYPKTTPNELSKKVDINYQILLNEKVYIRNVIISGNTDTLDRVIRRELYLTEGNLYSRSDLKDSKNALKRTGYFEDVDIIEKQVSNDEVDLEVIVKETNTGSISGGIGYSTGDGLLLSAGVSENNLFGSGYQGAVSVDKSDDKLNGRISLTNPRVNDSPYSLGGSVYGYEYKWDEYTQNAYGLSASAGRQIGRYTNVFINYHVQRNKISGLDAFYKDAGYLNGKHWKSAITPSISWNNTDDFYLPRSGFIASSALEIAGLGGDEKFVKSTNDFSIYEGLEDYLGVDLILRYKATFSYLWNSDASKLPINEKLFLGGLGSVRGFDAHSLSPKKRICNPIDSHGLIVFGCEDIKTGGKMAFSNSLELSFPIINRIKMRGLVFADFGTIGQDKISEIHRTSMGVGIEWVTILGPLQVIFAKPLDSKDGDDTSKFEFSIGKRF</sequence>
<keyword evidence="3" id="KW-0812">Transmembrane</keyword>
<evidence type="ECO:0000256" key="8">
    <source>
        <dbReference type="NCBIfam" id="TIGR03303"/>
    </source>
</evidence>
<dbReference type="GO" id="GO:0071709">
    <property type="term" value="P:membrane assembly"/>
    <property type="evidence" value="ECO:0007669"/>
    <property type="project" value="InterPro"/>
</dbReference>
<comment type="subcellular location">
    <subcellularLocation>
        <location evidence="1">Membrane</location>
    </subcellularLocation>
</comment>
<evidence type="ECO:0000259" key="9">
    <source>
        <dbReference type="PROSITE" id="PS51779"/>
    </source>
</evidence>
<evidence type="ECO:0000256" key="7">
    <source>
        <dbReference type="ARBA" id="ARBA00023237"/>
    </source>
</evidence>
<evidence type="ECO:0000313" key="11">
    <source>
        <dbReference type="Proteomes" id="UP000509414"/>
    </source>
</evidence>
<accession>A0A7H9CJB8</accession>
<dbReference type="PANTHER" id="PTHR12815:SF23">
    <property type="entry name" value="OUTER MEMBRANE PROTEIN ASSEMBLY FACTOR BAMA"/>
    <property type="match status" value="1"/>
</dbReference>
<evidence type="ECO:0000256" key="4">
    <source>
        <dbReference type="ARBA" id="ARBA00022729"/>
    </source>
</evidence>
<dbReference type="PIRSF" id="PIRSF006076">
    <property type="entry name" value="OM_assembly_OMP85"/>
    <property type="match status" value="1"/>
</dbReference>
<dbReference type="AlphaFoldDB" id="A0A7H9CJB8"/>
<feature type="domain" description="POTRA" evidence="9">
    <location>
        <begin position="347"/>
        <end position="419"/>
    </location>
</feature>
<dbReference type="Proteomes" id="UP000509414">
    <property type="component" value="Chromosome"/>
</dbReference>
<evidence type="ECO:0000313" key="10">
    <source>
        <dbReference type="EMBL" id="QLI04829.1"/>
    </source>
</evidence>
<dbReference type="InterPro" id="IPR023707">
    <property type="entry name" value="OM_assembly_BamA"/>
</dbReference>
<dbReference type="EMBL" id="CP049075">
    <property type="protein sequence ID" value="QLI04829.1"/>
    <property type="molecule type" value="Genomic_DNA"/>
</dbReference>
<dbReference type="Pfam" id="PF01103">
    <property type="entry name" value="Omp85"/>
    <property type="match status" value="1"/>
</dbReference>
<keyword evidence="4" id="KW-0732">Signal</keyword>
<dbReference type="Gene3D" id="3.10.20.310">
    <property type="entry name" value="membrane protein fhac"/>
    <property type="match status" value="5"/>
</dbReference>
<dbReference type="GO" id="GO:0009279">
    <property type="term" value="C:cell outer membrane"/>
    <property type="evidence" value="ECO:0007669"/>
    <property type="project" value="UniProtKB-UniRule"/>
</dbReference>
<evidence type="ECO:0000256" key="2">
    <source>
        <dbReference type="ARBA" id="ARBA00022452"/>
    </source>
</evidence>
<dbReference type="InterPro" id="IPR034746">
    <property type="entry name" value="POTRA"/>
</dbReference>
<dbReference type="PANTHER" id="PTHR12815">
    <property type="entry name" value="SORTING AND ASSEMBLY MACHINERY SAMM50 PROTEIN FAMILY MEMBER"/>
    <property type="match status" value="1"/>
</dbReference>
<evidence type="ECO:0000256" key="1">
    <source>
        <dbReference type="ARBA" id="ARBA00004370"/>
    </source>
</evidence>
<name>A0A7H9CJB8_9BACT</name>
<keyword evidence="2" id="KW-1134">Transmembrane beta strand</keyword>
<dbReference type="InterPro" id="IPR039910">
    <property type="entry name" value="D15-like"/>
</dbReference>
<evidence type="ECO:0000256" key="3">
    <source>
        <dbReference type="ARBA" id="ARBA00022692"/>
    </source>
</evidence>
<dbReference type="InterPro" id="IPR010827">
    <property type="entry name" value="BamA/TamA_POTRA"/>
</dbReference>
<dbReference type="RefSeq" id="WP_179975476.1">
    <property type="nucleotide sequence ID" value="NZ_CP049075.1"/>
</dbReference>
<reference evidence="10 11" key="1">
    <citation type="submission" date="2020-02" db="EMBL/GenBank/DDBJ databases">
        <title>Complete genome sequence of the novel Campylobacter species Candidatus Campylobacter infans.</title>
        <authorList>
            <person name="Duim B."/>
            <person name="Zomer A."/>
            <person name="van der Graaf L."/>
            <person name="Wagenaar J."/>
        </authorList>
    </citation>
    <scope>NUCLEOTIDE SEQUENCE [LARGE SCALE GENOMIC DNA]</scope>
    <source>
        <strain evidence="10 11">19S00001</strain>
    </source>
</reference>
<dbReference type="InterPro" id="IPR000184">
    <property type="entry name" value="Bac_surfAg_D15"/>
</dbReference>
<dbReference type="PROSITE" id="PS51779">
    <property type="entry name" value="POTRA"/>
    <property type="match status" value="1"/>
</dbReference>
<dbReference type="KEGG" id="cinf:CINF_0282"/>
<keyword evidence="7" id="KW-0998">Cell outer membrane</keyword>
<evidence type="ECO:0000256" key="5">
    <source>
        <dbReference type="ARBA" id="ARBA00022737"/>
    </source>
</evidence>
<dbReference type="Gene3D" id="2.40.160.50">
    <property type="entry name" value="membrane protein fhac: a member of the omp85/tpsb transporter family"/>
    <property type="match status" value="1"/>
</dbReference>
<dbReference type="Pfam" id="PF07244">
    <property type="entry name" value="POTRA"/>
    <property type="match status" value="3"/>
</dbReference>
<keyword evidence="6" id="KW-0472">Membrane</keyword>
<keyword evidence="5" id="KW-0677">Repeat</keyword>
<organism evidence="10 11">
    <name type="scientific">Candidatus Campylobacter infans</name>
    <dbReference type="NCBI Taxonomy" id="2561898"/>
    <lineage>
        <taxon>Bacteria</taxon>
        <taxon>Pseudomonadati</taxon>
        <taxon>Campylobacterota</taxon>
        <taxon>Epsilonproteobacteria</taxon>
        <taxon>Campylobacterales</taxon>
        <taxon>Campylobacteraceae</taxon>
        <taxon>Campylobacter</taxon>
    </lineage>
</organism>
<proteinExistence type="inferred from homology"/>
<dbReference type="HAMAP" id="MF_01430">
    <property type="entry name" value="OM_assembly_BamA"/>
    <property type="match status" value="1"/>
</dbReference>
<evidence type="ECO:0000256" key="6">
    <source>
        <dbReference type="ARBA" id="ARBA00023136"/>
    </source>
</evidence>
<dbReference type="NCBIfam" id="TIGR03303">
    <property type="entry name" value="OM_YaeT"/>
    <property type="match status" value="1"/>
</dbReference>
<gene>
    <name evidence="10" type="ORF">CINF_0282</name>
</gene>
<protein>
    <recommendedName>
        <fullName evidence="8">Outer membrane protein assembly factor BamA</fullName>
    </recommendedName>
</protein>